<accession>A0AAD5GIH8</accession>
<dbReference type="EMBL" id="JAMZMK010008180">
    <property type="protein sequence ID" value="KAI7741521.1"/>
    <property type="molecule type" value="Genomic_DNA"/>
</dbReference>
<organism evidence="1 2">
    <name type="scientific">Ambrosia artemisiifolia</name>
    <name type="common">Common ragweed</name>
    <dbReference type="NCBI Taxonomy" id="4212"/>
    <lineage>
        <taxon>Eukaryota</taxon>
        <taxon>Viridiplantae</taxon>
        <taxon>Streptophyta</taxon>
        <taxon>Embryophyta</taxon>
        <taxon>Tracheophyta</taxon>
        <taxon>Spermatophyta</taxon>
        <taxon>Magnoliopsida</taxon>
        <taxon>eudicotyledons</taxon>
        <taxon>Gunneridae</taxon>
        <taxon>Pentapetalae</taxon>
        <taxon>asterids</taxon>
        <taxon>campanulids</taxon>
        <taxon>Asterales</taxon>
        <taxon>Asteraceae</taxon>
        <taxon>Asteroideae</taxon>
        <taxon>Heliantheae alliance</taxon>
        <taxon>Heliantheae</taxon>
        <taxon>Ambrosia</taxon>
    </lineage>
</organism>
<name>A0AAD5GIH8_AMBAR</name>
<comment type="caution">
    <text evidence="1">The sequence shown here is derived from an EMBL/GenBank/DDBJ whole genome shotgun (WGS) entry which is preliminary data.</text>
</comment>
<proteinExistence type="predicted"/>
<reference evidence="1" key="1">
    <citation type="submission" date="2022-06" db="EMBL/GenBank/DDBJ databases">
        <title>Uncovering the hologenomic basis of an extraordinary plant invasion.</title>
        <authorList>
            <person name="Bieker V.C."/>
            <person name="Martin M.D."/>
            <person name="Gilbert T."/>
            <person name="Hodgins K."/>
            <person name="Battlay P."/>
            <person name="Petersen B."/>
            <person name="Wilson J."/>
        </authorList>
    </citation>
    <scope>NUCLEOTIDE SEQUENCE</scope>
    <source>
        <strain evidence="1">AA19_3_7</strain>
        <tissue evidence="1">Leaf</tissue>
    </source>
</reference>
<dbReference type="Proteomes" id="UP001206925">
    <property type="component" value="Unassembled WGS sequence"/>
</dbReference>
<evidence type="ECO:0000313" key="2">
    <source>
        <dbReference type="Proteomes" id="UP001206925"/>
    </source>
</evidence>
<sequence length="269" mass="30056">MMFCGSFAGNRLQIDDLLWKLCWKNVNGNRLQIDDVLWKLCWENRFRLHHADLVLFQSWQKKEEKTQVVKLKEPRVSIVAPKPAFYSGLPLSLSSRDHPLDVSYVGPLCESSSLRAMFVVVRFHALLMFLLLPTGFQPSVATTCVDVAATAGILPTEPSATDLLLLRSVSFLRSPPMYKTETINGRLSKGVRATLSVDGGGGHGLGYSYVDFDISCFELKVVNFDDAIYVDMLMSKFSRGIVHVPADVAPILLSVRKVTHPRQMVAEIL</sequence>
<protein>
    <submittedName>
        <fullName evidence="1">Uncharacterized protein</fullName>
    </submittedName>
</protein>
<gene>
    <name evidence="1" type="ORF">M8C21_022599</name>
</gene>
<dbReference type="AlphaFoldDB" id="A0AAD5GIH8"/>
<keyword evidence="2" id="KW-1185">Reference proteome</keyword>
<evidence type="ECO:0000313" key="1">
    <source>
        <dbReference type="EMBL" id="KAI7741521.1"/>
    </source>
</evidence>